<dbReference type="InterPro" id="IPR041700">
    <property type="entry name" value="OMP_b-brl_3"/>
</dbReference>
<keyword evidence="6" id="KW-1185">Reference proteome</keyword>
<organism evidence="5 6">
    <name type="scientific">Fulvitalea axinellae</name>
    <dbReference type="NCBI Taxonomy" id="1182444"/>
    <lineage>
        <taxon>Bacteria</taxon>
        <taxon>Pseudomonadati</taxon>
        <taxon>Bacteroidota</taxon>
        <taxon>Cytophagia</taxon>
        <taxon>Cytophagales</taxon>
        <taxon>Persicobacteraceae</taxon>
        <taxon>Fulvitalea</taxon>
    </lineage>
</organism>
<sequence length="759" mass="85134">MVKGSVKGQGAELEFYNVTLLNASDSSLITGSAFSEVNFSLQASPAEGYILKVTSMGFLPVVKRVEASANLDVGLIVLAVETKELEAVTVKGKKASFTQKNGKLVMNIQGTTLSDAGTVFDALSRIPGLRVGTDDKVTLVDKGAPLIIVDGKEVRDNEELNRLQSNDIVSVEIDRNPSAKYDASVTSVLYIVTKKKKKDHLSLQLSGRSRNGLGLNVKQSYNPGIKVNFRKGRLSNYITYHYGEWNYKGNFSGHLTNKVGEYSYESNKRGLWNNGYKSQRAFWGSTYDLAKGGSLQAQYSFSDYSNEHNINTLLTLRDSDSEITRITDTKRHSDGRLHTLALVYEARIDSLNSLTFGTDYSVKDNVSRSDIFEGNVAYADRTRTRMRNDTEYSVASGKIDYRGELSGIGVQAGAKYLWTQNDGLAKSLDLEDGGVNFNNGNETLDQIFASYLLANKSVNKWSFSAGLRIERTKTNVKLNDRVLLDTVYVGWYPSASVSYALESEAKLSFTYSRKIQRPDFWSLNPSISYLDSLLYSQGDPTLSPASIDVCNLNFSLPLGLSLFAEYEYYRNSIMWTAINSPGTVGVVKRIPINLSKTEYLNFGANYNFSLDKLNLNSSVRVGVPFIKVPYMDGFRELRDPFCSVDIDGDYSLGKRFQLLAGFHYISRRMRDLTMYAEFWDSSLGLQAKFLDDKLLVTMRSKYIFSSDSFRWLGRYGTIEQGHNDKTNRRALIVYVRYNLNEFKNIFKDKSGGNDALRRL</sequence>
<protein>
    <submittedName>
        <fullName evidence="5">TonB-dependent receptor</fullName>
    </submittedName>
</protein>
<feature type="domain" description="Outer membrane protein beta-barrel" evidence="4">
    <location>
        <begin position="352"/>
        <end position="730"/>
    </location>
</feature>
<dbReference type="EMBL" id="AP025314">
    <property type="protein sequence ID" value="BDD08478.1"/>
    <property type="molecule type" value="Genomic_DNA"/>
</dbReference>
<comment type="subcellular location">
    <subcellularLocation>
        <location evidence="1">Cell outer membrane</location>
    </subcellularLocation>
</comment>
<dbReference type="AlphaFoldDB" id="A0AAU9CKF0"/>
<accession>A0AAU9CKF0</accession>
<name>A0AAU9CKF0_9BACT</name>
<evidence type="ECO:0000256" key="3">
    <source>
        <dbReference type="ARBA" id="ARBA00023237"/>
    </source>
</evidence>
<dbReference type="InterPro" id="IPR037066">
    <property type="entry name" value="Plug_dom_sf"/>
</dbReference>
<dbReference type="Proteomes" id="UP001348817">
    <property type="component" value="Chromosome"/>
</dbReference>
<dbReference type="Gene3D" id="2.40.170.20">
    <property type="entry name" value="TonB-dependent receptor, beta-barrel domain"/>
    <property type="match status" value="1"/>
</dbReference>
<gene>
    <name evidence="5" type="ORF">FUAX_09100</name>
</gene>
<dbReference type="SUPFAM" id="SSF56935">
    <property type="entry name" value="Porins"/>
    <property type="match status" value="1"/>
</dbReference>
<dbReference type="KEGG" id="fax:FUAX_09100"/>
<dbReference type="Gene3D" id="2.170.130.10">
    <property type="entry name" value="TonB-dependent receptor, plug domain"/>
    <property type="match status" value="1"/>
</dbReference>
<keyword evidence="2" id="KW-0472">Membrane</keyword>
<evidence type="ECO:0000313" key="5">
    <source>
        <dbReference type="EMBL" id="BDD08478.1"/>
    </source>
</evidence>
<evidence type="ECO:0000256" key="1">
    <source>
        <dbReference type="ARBA" id="ARBA00004442"/>
    </source>
</evidence>
<evidence type="ECO:0000256" key="2">
    <source>
        <dbReference type="ARBA" id="ARBA00023136"/>
    </source>
</evidence>
<evidence type="ECO:0000313" key="6">
    <source>
        <dbReference type="Proteomes" id="UP001348817"/>
    </source>
</evidence>
<keyword evidence="3" id="KW-0998">Cell outer membrane</keyword>
<dbReference type="PANTHER" id="PTHR40980:SF4">
    <property type="entry name" value="TONB-DEPENDENT RECEPTOR-LIKE BETA-BARREL DOMAIN-CONTAINING PROTEIN"/>
    <property type="match status" value="1"/>
</dbReference>
<dbReference type="GO" id="GO:0009279">
    <property type="term" value="C:cell outer membrane"/>
    <property type="evidence" value="ECO:0007669"/>
    <property type="project" value="UniProtKB-SubCell"/>
</dbReference>
<proteinExistence type="predicted"/>
<evidence type="ECO:0000259" key="4">
    <source>
        <dbReference type="Pfam" id="PF14905"/>
    </source>
</evidence>
<dbReference type="Pfam" id="PF14905">
    <property type="entry name" value="OMP_b-brl_3"/>
    <property type="match status" value="1"/>
</dbReference>
<reference evidence="5 6" key="1">
    <citation type="submission" date="2021-12" db="EMBL/GenBank/DDBJ databases">
        <title>Genome sequencing of bacteria with rrn-lacking chromosome and rrn-plasmid.</title>
        <authorList>
            <person name="Anda M."/>
            <person name="Iwasaki W."/>
        </authorList>
    </citation>
    <scope>NUCLEOTIDE SEQUENCE [LARGE SCALE GENOMIC DNA]</scope>
    <source>
        <strain evidence="5 6">DSM 100852</strain>
    </source>
</reference>
<dbReference type="PANTHER" id="PTHR40980">
    <property type="entry name" value="PLUG DOMAIN-CONTAINING PROTEIN"/>
    <property type="match status" value="1"/>
</dbReference>
<dbReference type="InterPro" id="IPR036942">
    <property type="entry name" value="Beta-barrel_TonB_sf"/>
</dbReference>
<keyword evidence="5" id="KW-0675">Receptor</keyword>